<feature type="domain" description="Major facilitator superfamily (MFS) profile" evidence="8">
    <location>
        <begin position="9"/>
        <end position="473"/>
    </location>
</feature>
<reference evidence="16 17" key="4">
    <citation type="submission" date="2018-11" db="EMBL/GenBank/DDBJ databases">
        <title>Genomic profiling of Staphylococcus species from a Poultry farm system in KwaZulu-Natal, South Africa.</title>
        <authorList>
            <person name="Amoako D.G."/>
            <person name="Somboro A.M."/>
            <person name="Abia A.L.K."/>
            <person name="Bester L.A."/>
            <person name="Essack S.Y."/>
        </authorList>
    </citation>
    <scope>NUCLEOTIDE SEQUENCE [LARGE SCALE GENOMIC DNA]</scope>
    <source>
        <strain evidence="16 17">SA12</strain>
    </source>
</reference>
<dbReference type="EMBL" id="LALJ01000001">
    <property type="protein sequence ID" value="KMR38538.1"/>
    <property type="molecule type" value="Genomic_DNA"/>
</dbReference>
<feature type="transmembrane region" description="Helical" evidence="7">
    <location>
        <begin position="136"/>
        <end position="155"/>
    </location>
</feature>
<feature type="transmembrane region" description="Helical" evidence="7">
    <location>
        <begin position="47"/>
        <end position="67"/>
    </location>
</feature>
<feature type="transmembrane region" description="Helical" evidence="7">
    <location>
        <begin position="192"/>
        <end position="212"/>
    </location>
</feature>
<evidence type="ECO:0000313" key="20">
    <source>
        <dbReference type="Proteomes" id="UP000478867"/>
    </source>
</evidence>
<dbReference type="InterPro" id="IPR011701">
    <property type="entry name" value="MFS"/>
</dbReference>
<dbReference type="Proteomes" id="UP000471199">
    <property type="component" value="Unassembled WGS sequence"/>
</dbReference>
<reference evidence="12" key="8">
    <citation type="submission" date="2023-08" db="EMBL/GenBank/DDBJ databases">
        <authorList>
            <person name="Zhao H."/>
            <person name="Wang X."/>
        </authorList>
    </citation>
    <scope>NUCLEOTIDE SEQUENCE</scope>
    <source>
        <strain evidence="12">NC-4</strain>
    </source>
</reference>
<dbReference type="OMA" id="HKLHNNL"/>
<comment type="subcellular location">
    <subcellularLocation>
        <location evidence="1">Cell membrane</location>
        <topology evidence="1">Multi-pass membrane protein</topology>
    </subcellularLocation>
</comment>
<accession>A0A0D6H0H7</accession>
<dbReference type="Proteomes" id="UP000052129">
    <property type="component" value="Unassembled WGS sequence"/>
</dbReference>
<dbReference type="NCBIfam" id="TIGR00711">
    <property type="entry name" value="efflux_EmrB"/>
    <property type="match status" value="1"/>
</dbReference>
<reference evidence="15 18" key="6">
    <citation type="submission" date="2020-01" db="EMBL/GenBank/DDBJ databases">
        <title>Analysis of Virulence and Antimicrobial Resistance Gene Carriage in Staphylococcus aureus Infections in Equids Using Whole Genome Sequencing.</title>
        <authorList>
            <person name="Little S.V."/>
            <person name="Hillhouse A.E."/>
            <person name="Cohen N.D."/>
            <person name="Lawhon S.D."/>
            <person name="Bryan L.K."/>
        </authorList>
    </citation>
    <scope>NUCLEOTIDE SEQUENCE [LARGE SCALE GENOMIC DNA]</scope>
    <source>
        <strain evidence="15 18">61-017</strain>
    </source>
</reference>
<evidence type="ECO:0000256" key="2">
    <source>
        <dbReference type="ARBA" id="ARBA00022448"/>
    </source>
</evidence>
<feature type="transmembrane region" description="Helical" evidence="7">
    <location>
        <begin position="447"/>
        <end position="468"/>
    </location>
</feature>
<dbReference type="Proteomes" id="UP000478867">
    <property type="component" value="Unassembled WGS sequence"/>
</dbReference>
<evidence type="ECO:0000313" key="14">
    <source>
        <dbReference type="EMBL" id="MVM10712.1"/>
    </source>
</evidence>
<reference evidence="9" key="1">
    <citation type="journal article" date="2015" name="J. Infect. Dis.">
        <title>Parallel Epidemics of Community-Associated Methicillin-Resistant Staphylococcus aureus USA300 Infection in North and South America.</title>
        <authorList>
            <person name="Planet P.J."/>
            <person name="Diaz L."/>
            <person name="Kolokotronis S.O."/>
            <person name="Narechania A."/>
            <person name="Reyes J."/>
            <person name="Xing G."/>
            <person name="Rincon S."/>
            <person name="Smith H."/>
            <person name="Panesso D."/>
            <person name="Ryan C."/>
            <person name="Smith D.P."/>
            <person name="Guzman M."/>
            <person name="Zurita J."/>
            <person name="Sebra R."/>
            <person name="Deikus G."/>
            <person name="Nolan R.L."/>
            <person name="Tenover F.C."/>
            <person name="Weinstock G.M."/>
            <person name="Robinson D.A."/>
            <person name="Arias C.A."/>
        </authorList>
    </citation>
    <scope>NUCLEOTIDE SEQUENCE</scope>
    <source>
        <strain evidence="9">CA15</strain>
        <strain evidence="10">M121</strain>
    </source>
</reference>
<dbReference type="Pfam" id="PF07690">
    <property type="entry name" value="MFS_1"/>
    <property type="match status" value="1"/>
</dbReference>
<evidence type="ECO:0000256" key="5">
    <source>
        <dbReference type="ARBA" id="ARBA00022989"/>
    </source>
</evidence>
<accession>A0A1E8WNT0</accession>
<evidence type="ECO:0000256" key="4">
    <source>
        <dbReference type="ARBA" id="ARBA00022692"/>
    </source>
</evidence>
<dbReference type="PANTHER" id="PTHR42718">
    <property type="entry name" value="MAJOR FACILITATOR SUPERFAMILY MULTIDRUG TRANSPORTER MFSC"/>
    <property type="match status" value="1"/>
</dbReference>
<feature type="transmembrane region" description="Helical" evidence="7">
    <location>
        <begin position="351"/>
        <end position="374"/>
    </location>
</feature>
<feature type="transmembrane region" description="Helical" evidence="7">
    <location>
        <begin position="395"/>
        <end position="415"/>
    </location>
</feature>
<dbReference type="Proteomes" id="UP000466646">
    <property type="component" value="Unassembled WGS sequence"/>
</dbReference>
<feature type="transmembrane region" description="Helical" evidence="7">
    <location>
        <begin position="224"/>
        <end position="242"/>
    </location>
</feature>
<sequence length="479" mass="52188">MSKKQKLTMIITMLMGGFFGLLNETLLVTALPSIMKDFEISYTQVQWLTTAFLLTNGIVIPLSALVIQRYTTRQVFLVGISIFFLGTLLGGLSPHFATLLVARIIQALGAGIMMPLMMTTILDVFQPHERGKYMGIFGLVIGLAPAIGPTLSGYLVEYFNWRSLFHVVAPIAAVTFLIGFKTIKNVGTTIKVPIDFISVIFSVLGFGGLLYGTSSISEKGFDNPIVLVSMIGGVVLVALFVLRQYRLSTPLLNFAVFKNKQFTVGIIIMGVTMVSMIGSETILPIFVQNLLHRSALDSGLTLLPGAIVMAFMSMTSGALYEKFGPRNLALVGMAIVVITTAYFVVMDEQTSTIMLATVYAIRMVGIALGLIPVMTHTMNQLKPEMNAHGSSMTNTVQQIAGSIGTAALITILSHASKNFSPTMSDYNGMNKIDMMNQIKVDTMLHGYHAGFLFALLITVVSFFCSFMLQGKKKEVDSRQ</sequence>
<dbReference type="InterPro" id="IPR036259">
    <property type="entry name" value="MFS_trans_sf"/>
</dbReference>
<keyword evidence="6 7" id="KW-0472">Membrane</keyword>
<feature type="transmembrane region" description="Helical" evidence="7">
    <location>
        <begin position="7"/>
        <end position="35"/>
    </location>
</feature>
<feature type="transmembrane region" description="Helical" evidence="7">
    <location>
        <begin position="299"/>
        <end position="320"/>
    </location>
</feature>
<dbReference type="PRINTS" id="PR01036">
    <property type="entry name" value="TCRTETB"/>
</dbReference>
<evidence type="ECO:0000313" key="16">
    <source>
        <dbReference type="EMBL" id="RZI08390.1"/>
    </source>
</evidence>
<feature type="transmembrane region" description="Helical" evidence="7">
    <location>
        <begin position="74"/>
        <end position="92"/>
    </location>
</feature>
<keyword evidence="2" id="KW-0813">Transport</keyword>
<keyword evidence="4 7" id="KW-0812">Transmembrane</keyword>
<evidence type="ECO:0000259" key="8">
    <source>
        <dbReference type="PROSITE" id="PS50850"/>
    </source>
</evidence>
<dbReference type="EMBL" id="WPTS01000027">
    <property type="protein sequence ID" value="MVK35131.1"/>
    <property type="molecule type" value="Genomic_DNA"/>
</dbReference>
<dbReference type="EMBL" id="LALQ01000039">
    <property type="protein sequence ID" value="KMR56656.1"/>
    <property type="molecule type" value="Genomic_DNA"/>
</dbReference>
<evidence type="ECO:0000313" key="15">
    <source>
        <dbReference type="EMBL" id="NDP55601.1"/>
    </source>
</evidence>
<dbReference type="AlphaFoldDB" id="A0A0D6H0H7"/>
<evidence type="ECO:0000256" key="7">
    <source>
        <dbReference type="SAM" id="Phobius"/>
    </source>
</evidence>
<dbReference type="GO" id="GO:0022857">
    <property type="term" value="F:transmembrane transporter activity"/>
    <property type="evidence" value="ECO:0007669"/>
    <property type="project" value="InterPro"/>
</dbReference>
<keyword evidence="5 7" id="KW-1133">Transmembrane helix</keyword>
<dbReference type="CDD" id="cd17503">
    <property type="entry name" value="MFS_LmrB_MDR_like"/>
    <property type="match status" value="1"/>
</dbReference>
<evidence type="ECO:0000313" key="13">
    <source>
        <dbReference type="EMBL" id="MVK35131.1"/>
    </source>
</evidence>
<dbReference type="Proteomes" id="UP000294017">
    <property type="component" value="Unassembled WGS sequence"/>
</dbReference>
<evidence type="ECO:0000313" key="18">
    <source>
        <dbReference type="Proteomes" id="UP000466646"/>
    </source>
</evidence>
<dbReference type="Gene3D" id="1.20.1250.20">
    <property type="entry name" value="MFS general substrate transporter like domains"/>
    <property type="match status" value="1"/>
</dbReference>
<dbReference type="SUPFAM" id="SSF103473">
    <property type="entry name" value="MFS general substrate transporter"/>
    <property type="match status" value="1"/>
</dbReference>
<proteinExistence type="predicted"/>
<evidence type="ECO:0000313" key="9">
    <source>
        <dbReference type="EMBL" id="KMR38538.1"/>
    </source>
</evidence>
<evidence type="ECO:0000256" key="3">
    <source>
        <dbReference type="ARBA" id="ARBA00022475"/>
    </source>
</evidence>
<organism evidence="14 20">
    <name type="scientific">Staphylococcus aureus</name>
    <dbReference type="NCBI Taxonomy" id="1280"/>
    <lineage>
        <taxon>Bacteria</taxon>
        <taxon>Bacillati</taxon>
        <taxon>Bacillota</taxon>
        <taxon>Bacilli</taxon>
        <taxon>Bacillales</taxon>
        <taxon>Staphylococcaceae</taxon>
        <taxon>Staphylococcus</taxon>
    </lineage>
</organism>
<gene>
    <name evidence="14" type="primary">mdeA</name>
    <name evidence="11" type="ORF">ACR79_08430</name>
    <name evidence="16" type="ORF">EIH03_02055</name>
    <name evidence="10" type="ORF">EP54_09775</name>
    <name evidence="9" type="ORF">EQ90_00295</name>
    <name evidence="13" type="ORF">GO814_08270</name>
    <name evidence="14" type="ORF">GO942_08410</name>
    <name evidence="15" type="ORF">GZ130_03215</name>
    <name evidence="12" type="ORF">LB359_11920</name>
</gene>
<feature type="transmembrane region" description="Helical" evidence="7">
    <location>
        <begin position="262"/>
        <end position="287"/>
    </location>
</feature>
<dbReference type="PANTHER" id="PTHR42718:SF24">
    <property type="entry name" value="MAJOR FACILITATOR SUPERFAMILY (MFS) PROFILE DOMAIN-CONTAINING PROTEIN"/>
    <property type="match status" value="1"/>
</dbReference>
<reference evidence="12" key="7">
    <citation type="journal article" date="2021" name="Front Med (Lausanne)">
        <title>The Prevalence and Determinants of Fusidic Acid Resistance Among Methicillin-Resistant Staphylococcus aureus Clinical Isolates in China.</title>
        <authorList>
            <person name="Zhao H."/>
            <person name="Wang X."/>
            <person name="Wang B."/>
            <person name="Xu Y."/>
            <person name="Rao L."/>
            <person name="Wan B."/>
            <person name="Guo Y."/>
            <person name="Wu X."/>
            <person name="Yu J."/>
            <person name="Chen L."/>
            <person name="Li M."/>
            <person name="Yu F."/>
        </authorList>
    </citation>
    <scope>NUCLEOTIDE SEQUENCE</scope>
    <source>
        <strain evidence="12">NC-4</strain>
    </source>
</reference>
<dbReference type="InterPro" id="IPR004638">
    <property type="entry name" value="EmrB-like"/>
</dbReference>
<evidence type="ECO:0000313" key="19">
    <source>
        <dbReference type="Proteomes" id="UP000471199"/>
    </source>
</evidence>
<dbReference type="EMBL" id="RQTF01000028">
    <property type="protein sequence ID" value="RZI08390.1"/>
    <property type="molecule type" value="Genomic_DNA"/>
</dbReference>
<feature type="transmembrane region" description="Helical" evidence="7">
    <location>
        <begin position="161"/>
        <end position="180"/>
    </location>
</feature>
<comment type="caution">
    <text evidence="14">The sequence shown here is derived from an EMBL/GenBank/DDBJ whole genome shotgun (WGS) entry which is preliminary data.</text>
</comment>
<evidence type="ECO:0000313" key="12">
    <source>
        <dbReference type="EMBL" id="MCE3363032.1"/>
    </source>
</evidence>
<dbReference type="EMBL" id="JAAFLG010000004">
    <property type="protein sequence ID" value="NDP55601.1"/>
    <property type="molecule type" value="Genomic_DNA"/>
</dbReference>
<evidence type="ECO:0000313" key="17">
    <source>
        <dbReference type="Proteomes" id="UP000294017"/>
    </source>
</evidence>
<name>A0A0D6H0H7_STAAU</name>
<keyword evidence="3" id="KW-1003">Cell membrane</keyword>
<feature type="transmembrane region" description="Helical" evidence="7">
    <location>
        <begin position="327"/>
        <end position="345"/>
    </location>
</feature>
<reference evidence="19 20" key="5">
    <citation type="submission" date="2019-11" db="EMBL/GenBank/DDBJ databases">
        <title>Implementation of targeted gown and glove precautions to prevent Staphylococcus aureus acquisition in community-based nursing homes.</title>
        <authorList>
            <person name="Stine O.C."/>
        </authorList>
    </citation>
    <scope>NUCLEOTIDE SEQUENCE [LARGE SCALE GENOMIC DNA]</scope>
    <source>
        <strain evidence="14 20">S_1081.LBCF.DN</strain>
        <strain evidence="13 19">S_2062.LAUP.DI</strain>
    </source>
</reference>
<dbReference type="GO" id="GO:0005886">
    <property type="term" value="C:plasma membrane"/>
    <property type="evidence" value="ECO:0007669"/>
    <property type="project" value="UniProtKB-SubCell"/>
</dbReference>
<dbReference type="PROSITE" id="PS50850">
    <property type="entry name" value="MFS"/>
    <property type="match status" value="1"/>
</dbReference>
<evidence type="ECO:0000256" key="6">
    <source>
        <dbReference type="ARBA" id="ARBA00023136"/>
    </source>
</evidence>
<evidence type="ECO:0000256" key="1">
    <source>
        <dbReference type="ARBA" id="ARBA00004651"/>
    </source>
</evidence>
<evidence type="ECO:0000313" key="11">
    <source>
        <dbReference type="EMBL" id="KSA80217.1"/>
    </source>
</evidence>
<dbReference type="EMBL" id="LFVP01000004">
    <property type="protein sequence ID" value="KSA80217.1"/>
    <property type="molecule type" value="Genomic_DNA"/>
</dbReference>
<dbReference type="Proteomes" id="UP001200271">
    <property type="component" value="Unassembled WGS sequence"/>
</dbReference>
<evidence type="ECO:0000313" key="10">
    <source>
        <dbReference type="EMBL" id="KMR56656.1"/>
    </source>
</evidence>
<reference evidence="11" key="2">
    <citation type="submission" date="2015-06" db="EMBL/GenBank/DDBJ databases">
        <authorList>
            <person name="Diene S.M."/>
            <person name="Von Dach E."/>
            <person name="Fankhauser C."/>
            <person name="Schrenzel J."/>
            <person name="Harbarth S."/>
            <person name="Francois P."/>
        </authorList>
    </citation>
    <scope>NUCLEOTIDE SEQUENCE</scope>
    <source>
        <strain evidence="11">MRSA_S26</strain>
    </source>
</reference>
<feature type="transmembrane region" description="Helical" evidence="7">
    <location>
        <begin position="104"/>
        <end position="124"/>
    </location>
</feature>
<reference evidence="11" key="3">
    <citation type="journal article" date="2016" name="J. Infect. Dis.">
        <title>Comparative Genomics of Community-Associated Methicillin-Resistant Staphylococcus aureus Shows the Emergence of Clone ST8-USA300 in Geneva, Switzerland.</title>
        <authorList>
            <person name="Von Dach E."/>
            <person name="Diene S.M."/>
            <person name="Fankhauser C."/>
            <person name="Schrenzel J."/>
            <person name="Harbarth S."/>
            <person name="Francois P."/>
        </authorList>
    </citation>
    <scope>NUCLEOTIDE SEQUENCE</scope>
    <source>
        <strain evidence="11">MRSA_S26</strain>
    </source>
</reference>
<dbReference type="EMBL" id="WPXC01000014">
    <property type="protein sequence ID" value="MVM10712.1"/>
    <property type="molecule type" value="Genomic_DNA"/>
</dbReference>
<dbReference type="RefSeq" id="WP_000038961.1">
    <property type="nucleotide sequence ID" value="NZ_AP014921.1"/>
</dbReference>
<dbReference type="InterPro" id="IPR020846">
    <property type="entry name" value="MFS_dom"/>
</dbReference>
<dbReference type="Gene3D" id="1.20.1720.10">
    <property type="entry name" value="Multidrug resistance protein D"/>
    <property type="match status" value="1"/>
</dbReference>
<dbReference type="EMBL" id="JAIUEN010000101">
    <property type="protein sequence ID" value="MCE3363032.1"/>
    <property type="molecule type" value="Genomic_DNA"/>
</dbReference>
<protein>
    <submittedName>
        <fullName evidence="9">Drug:proton antiporter</fullName>
    </submittedName>
    <submittedName>
        <fullName evidence="14">Multidrug efflux MFS transporter MdeA</fullName>
    </submittedName>
</protein>